<gene>
    <name evidence="2" type="ORF">D8I30_03630</name>
</gene>
<evidence type="ECO:0000313" key="3">
    <source>
        <dbReference type="Proteomes" id="UP000276984"/>
    </source>
</evidence>
<sequence length="202" mass="21667">MMKNKTVMGLVGAAAWAIACSAFAEPFQSFVDICLSTNGDARTVATVAQDSGWFKMPDGALPDMGKEFQDPAIHLNFDPNRPNAASMKSMEILVTGWGDGETIMEISGLRLDACGLMSPVADVQSLKRAVTAHLGFPPFKSDDMTVWLYSRTAAGFVSEASLKDIDDNAIVEAVRKRKLYALYVITEGDMAGLVLGAVRAVP</sequence>
<evidence type="ECO:0000256" key="1">
    <source>
        <dbReference type="SAM" id="SignalP"/>
    </source>
</evidence>
<protein>
    <submittedName>
        <fullName evidence="2">Uncharacterized protein</fullName>
    </submittedName>
</protein>
<reference evidence="2 3" key="1">
    <citation type="submission" date="2018-10" db="EMBL/GenBank/DDBJ databases">
        <title>Complete genome sequence of Brevundimonas naejangsanensis BRV3.</title>
        <authorList>
            <person name="Berrios L."/>
            <person name="Ely B."/>
        </authorList>
    </citation>
    <scope>NUCLEOTIDE SEQUENCE [LARGE SCALE GENOMIC DNA]</scope>
    <source>
        <strain evidence="2 3">BRV3</strain>
    </source>
</reference>
<dbReference type="EMBL" id="CP032707">
    <property type="protein sequence ID" value="AYG94377.1"/>
    <property type="molecule type" value="Genomic_DNA"/>
</dbReference>
<proteinExistence type="predicted"/>
<accession>A0A494RDH1</accession>
<feature type="chain" id="PRO_5019841455" evidence="1">
    <location>
        <begin position="25"/>
        <end position="202"/>
    </location>
</feature>
<dbReference type="OrthoDB" id="9963338at2"/>
<keyword evidence="3" id="KW-1185">Reference proteome</keyword>
<dbReference type="AlphaFoldDB" id="A0A494RDH1"/>
<dbReference type="RefSeq" id="WP_121481533.1">
    <property type="nucleotide sequence ID" value="NZ_CP032707.1"/>
</dbReference>
<keyword evidence="1" id="KW-0732">Signal</keyword>
<feature type="signal peptide" evidence="1">
    <location>
        <begin position="1"/>
        <end position="24"/>
    </location>
</feature>
<name>A0A494RDH1_9CAUL</name>
<dbReference type="Proteomes" id="UP000276984">
    <property type="component" value="Chromosome"/>
</dbReference>
<evidence type="ECO:0000313" key="2">
    <source>
        <dbReference type="EMBL" id="AYG94377.1"/>
    </source>
</evidence>
<organism evidence="2 3">
    <name type="scientific">Brevundimonas naejangsanensis</name>
    <dbReference type="NCBI Taxonomy" id="588932"/>
    <lineage>
        <taxon>Bacteria</taxon>
        <taxon>Pseudomonadati</taxon>
        <taxon>Pseudomonadota</taxon>
        <taxon>Alphaproteobacteria</taxon>
        <taxon>Caulobacterales</taxon>
        <taxon>Caulobacteraceae</taxon>
        <taxon>Brevundimonas</taxon>
    </lineage>
</organism>
<dbReference type="PROSITE" id="PS51257">
    <property type="entry name" value="PROKAR_LIPOPROTEIN"/>
    <property type="match status" value="1"/>
</dbReference>